<feature type="coiled-coil region" evidence="1">
    <location>
        <begin position="15"/>
        <end position="49"/>
    </location>
</feature>
<gene>
    <name evidence="2" type="ORF">HNQ94_001394</name>
</gene>
<dbReference type="Pfam" id="PF11068">
    <property type="entry name" value="YlqD"/>
    <property type="match status" value="1"/>
</dbReference>
<name>A0A841Q3I7_9BACI</name>
<dbReference type="AlphaFoldDB" id="A0A841Q3I7"/>
<dbReference type="RefSeq" id="WP_174495483.1">
    <property type="nucleotide sequence ID" value="NZ_CADDWK010000003.1"/>
</dbReference>
<keyword evidence="1" id="KW-0175">Coiled coil</keyword>
<proteinExistence type="predicted"/>
<dbReference type="EMBL" id="JACHGH010000003">
    <property type="protein sequence ID" value="MBB6452948.1"/>
    <property type="molecule type" value="Genomic_DNA"/>
</dbReference>
<dbReference type="Gene3D" id="6.10.140.1110">
    <property type="match status" value="1"/>
</dbReference>
<evidence type="ECO:0000256" key="1">
    <source>
        <dbReference type="SAM" id="Coils"/>
    </source>
</evidence>
<evidence type="ECO:0000313" key="2">
    <source>
        <dbReference type="EMBL" id="MBB6452948.1"/>
    </source>
</evidence>
<organism evidence="2 3">
    <name type="scientific">Salirhabdus euzebyi</name>
    <dbReference type="NCBI Taxonomy" id="394506"/>
    <lineage>
        <taxon>Bacteria</taxon>
        <taxon>Bacillati</taxon>
        <taxon>Bacillota</taxon>
        <taxon>Bacilli</taxon>
        <taxon>Bacillales</taxon>
        <taxon>Bacillaceae</taxon>
        <taxon>Salirhabdus</taxon>
    </lineage>
</organism>
<keyword evidence="3" id="KW-1185">Reference proteome</keyword>
<protein>
    <recommendedName>
        <fullName evidence="4">YlqD protein</fullName>
    </recommendedName>
</protein>
<reference evidence="2 3" key="1">
    <citation type="submission" date="2020-08" db="EMBL/GenBank/DDBJ databases">
        <title>Genomic Encyclopedia of Type Strains, Phase IV (KMG-IV): sequencing the most valuable type-strain genomes for metagenomic binning, comparative biology and taxonomic classification.</title>
        <authorList>
            <person name="Goeker M."/>
        </authorList>
    </citation>
    <scope>NUCLEOTIDE SEQUENCE [LARGE SCALE GENOMIC DNA]</scope>
    <source>
        <strain evidence="2 3">DSM 19612</strain>
    </source>
</reference>
<comment type="caution">
    <text evidence="2">The sequence shown here is derived from an EMBL/GenBank/DDBJ whole genome shotgun (WGS) entry which is preliminary data.</text>
</comment>
<sequence>MRVIRKTKVKQVITKKSKDAIVEKFQRQYRQLENECHQLQFEKRKLSAKKGISPSDVNKRFQKEIDRRQNKMKWLEYQLEQLDILPIGSEITESEVDELIDIKVGDSWTDLMGDRSIVVEDDIVIRID</sequence>
<dbReference type="Proteomes" id="UP000581688">
    <property type="component" value="Unassembled WGS sequence"/>
</dbReference>
<accession>A0A841Q3I7</accession>
<evidence type="ECO:0008006" key="4">
    <source>
        <dbReference type="Google" id="ProtNLM"/>
    </source>
</evidence>
<dbReference type="InterPro" id="IPR021297">
    <property type="entry name" value="YlqD"/>
</dbReference>
<evidence type="ECO:0000313" key="3">
    <source>
        <dbReference type="Proteomes" id="UP000581688"/>
    </source>
</evidence>